<accession>A0A239GNN4</accession>
<dbReference type="GO" id="GO:0000155">
    <property type="term" value="F:phosphorelay sensor kinase activity"/>
    <property type="evidence" value="ECO:0007669"/>
    <property type="project" value="InterPro"/>
</dbReference>
<dbReference type="Proteomes" id="UP000198415">
    <property type="component" value="Unassembled WGS sequence"/>
</dbReference>
<feature type="domain" description="Histidine kinase" evidence="15">
    <location>
        <begin position="323"/>
        <end position="537"/>
    </location>
</feature>
<dbReference type="SMART" id="SM00065">
    <property type="entry name" value="GAF"/>
    <property type="match status" value="1"/>
</dbReference>
<evidence type="ECO:0000256" key="7">
    <source>
        <dbReference type="ARBA" id="ARBA00022692"/>
    </source>
</evidence>
<keyword evidence="13" id="KW-0472">Membrane</keyword>
<dbReference type="Pfam" id="PF13185">
    <property type="entry name" value="GAF_2"/>
    <property type="match status" value="1"/>
</dbReference>
<evidence type="ECO:0000256" key="8">
    <source>
        <dbReference type="ARBA" id="ARBA00022741"/>
    </source>
</evidence>
<keyword evidence="6" id="KW-0808">Transferase</keyword>
<dbReference type="SUPFAM" id="SSF47384">
    <property type="entry name" value="Homodimeric domain of signal transducing histidine kinase"/>
    <property type="match status" value="1"/>
</dbReference>
<dbReference type="CDD" id="cd00082">
    <property type="entry name" value="HisKA"/>
    <property type="match status" value="1"/>
</dbReference>
<keyword evidence="9" id="KW-0418">Kinase</keyword>
<sequence length="537" mass="58336">MEAPGGLDSDAFFDALLEALPVGVVACDSDGRVVYINRAMREVRGLSLDGPVPVDYAEESERILADPDMHPLTWSQTPLIRALRGEHIVDADVVVRRPGEPVRIFTNAAQQIHGAENAVLGAVVVAQEVTTLRRAERFRSCHLAVERVLKRADTVQSAAPDVLRAISVSLGWPGVELFLLDETPGGGLRPVGHWDATGAAPDGFFGHIPHRGEGLTGQVWDSGRPRWVADLEADLSGLTPYEQERVEICLRWGLRTGLAVPVHDGNTLLGVLTCYVAHQERYDDLLAVLMDGVAAQIGVFVALRRTEELARQLTRAQSDFVDLIGHEMRTPLTAITANATLLVEDAASLDHEARQMAQTIARNVATLQRIADALLDLAGLDSGHLTLDRRPVDLVALVKDVVSVAERPGRRIRINTDLPGELRLLGDPDRLRQVLDDLLANAIKYSPPGAPIWISLRADDQFAELCIADTGIGTPEAERDRVFERFFRGSNVRHQGTYGSGLGLSLARAIVHLHGGSIRLSGNRPSGTIVRVCLPLA</sequence>
<dbReference type="InterPro" id="IPR050351">
    <property type="entry name" value="BphY/WalK/GraS-like"/>
</dbReference>
<reference evidence="17 18" key="1">
    <citation type="submission" date="2017-06" db="EMBL/GenBank/DDBJ databases">
        <authorList>
            <person name="Kim H.J."/>
            <person name="Triplett B.A."/>
        </authorList>
    </citation>
    <scope>NUCLEOTIDE SEQUENCE [LARGE SCALE GENOMIC DNA]</scope>
    <source>
        <strain evidence="17 18">DSM 43151</strain>
    </source>
</reference>
<comment type="catalytic activity">
    <reaction evidence="1">
        <text>ATP + protein L-histidine = ADP + protein N-phospho-L-histidine.</text>
        <dbReference type="EC" id="2.7.13.3"/>
    </reaction>
</comment>
<keyword evidence="12" id="KW-0902">Two-component regulatory system</keyword>
<gene>
    <name evidence="17" type="ORF">SAMN06264365_12180</name>
</gene>
<keyword evidence="18" id="KW-1185">Reference proteome</keyword>
<evidence type="ECO:0000256" key="5">
    <source>
        <dbReference type="ARBA" id="ARBA00022553"/>
    </source>
</evidence>
<dbReference type="InterPro" id="IPR036890">
    <property type="entry name" value="HATPase_C_sf"/>
</dbReference>
<evidence type="ECO:0000256" key="1">
    <source>
        <dbReference type="ARBA" id="ARBA00000085"/>
    </source>
</evidence>
<dbReference type="EC" id="2.7.13.3" evidence="4"/>
<dbReference type="InterPro" id="IPR003594">
    <property type="entry name" value="HATPase_dom"/>
</dbReference>
<dbReference type="PROSITE" id="PS50112">
    <property type="entry name" value="PAS"/>
    <property type="match status" value="1"/>
</dbReference>
<evidence type="ECO:0000256" key="14">
    <source>
        <dbReference type="ARBA" id="ARBA00039401"/>
    </source>
</evidence>
<evidence type="ECO:0000256" key="12">
    <source>
        <dbReference type="ARBA" id="ARBA00023012"/>
    </source>
</evidence>
<evidence type="ECO:0000256" key="6">
    <source>
        <dbReference type="ARBA" id="ARBA00022679"/>
    </source>
</evidence>
<dbReference type="CDD" id="cd00075">
    <property type="entry name" value="HATPase"/>
    <property type="match status" value="1"/>
</dbReference>
<dbReference type="InterPro" id="IPR003661">
    <property type="entry name" value="HisK_dim/P_dom"/>
</dbReference>
<proteinExistence type="predicted"/>
<dbReference type="Pfam" id="PF02518">
    <property type="entry name" value="HATPase_c"/>
    <property type="match status" value="1"/>
</dbReference>
<dbReference type="CDD" id="cd00130">
    <property type="entry name" value="PAS"/>
    <property type="match status" value="1"/>
</dbReference>
<keyword evidence="5" id="KW-0597">Phosphoprotein</keyword>
<evidence type="ECO:0000256" key="4">
    <source>
        <dbReference type="ARBA" id="ARBA00012438"/>
    </source>
</evidence>
<dbReference type="AlphaFoldDB" id="A0A239GNN4"/>
<dbReference type="PANTHER" id="PTHR42878">
    <property type="entry name" value="TWO-COMPONENT HISTIDINE KINASE"/>
    <property type="match status" value="1"/>
</dbReference>
<dbReference type="PANTHER" id="PTHR42878:SF7">
    <property type="entry name" value="SENSOR HISTIDINE KINASE GLRK"/>
    <property type="match status" value="1"/>
</dbReference>
<dbReference type="GO" id="GO:0005524">
    <property type="term" value="F:ATP binding"/>
    <property type="evidence" value="ECO:0007669"/>
    <property type="project" value="UniProtKB-KW"/>
</dbReference>
<dbReference type="GO" id="GO:0030295">
    <property type="term" value="F:protein kinase activator activity"/>
    <property type="evidence" value="ECO:0007669"/>
    <property type="project" value="TreeGrafter"/>
</dbReference>
<dbReference type="SMART" id="SM00387">
    <property type="entry name" value="HATPase_c"/>
    <property type="match status" value="1"/>
</dbReference>
<protein>
    <recommendedName>
        <fullName evidence="14">Sensor-like histidine kinase SenX3</fullName>
        <ecNumber evidence="4">2.7.13.3</ecNumber>
    </recommendedName>
</protein>
<evidence type="ECO:0000256" key="13">
    <source>
        <dbReference type="ARBA" id="ARBA00023136"/>
    </source>
</evidence>
<dbReference type="SMART" id="SM00388">
    <property type="entry name" value="HisKA"/>
    <property type="match status" value="1"/>
</dbReference>
<dbReference type="Gene3D" id="3.30.450.40">
    <property type="match status" value="1"/>
</dbReference>
<dbReference type="GO" id="GO:0000156">
    <property type="term" value="F:phosphorelay response regulator activity"/>
    <property type="evidence" value="ECO:0007669"/>
    <property type="project" value="TreeGrafter"/>
</dbReference>
<organism evidence="17 18">
    <name type="scientific">Actinoplanes regularis</name>
    <dbReference type="NCBI Taxonomy" id="52697"/>
    <lineage>
        <taxon>Bacteria</taxon>
        <taxon>Bacillati</taxon>
        <taxon>Actinomycetota</taxon>
        <taxon>Actinomycetes</taxon>
        <taxon>Micromonosporales</taxon>
        <taxon>Micromonosporaceae</taxon>
        <taxon>Actinoplanes</taxon>
    </lineage>
</organism>
<dbReference type="SUPFAM" id="SSF55785">
    <property type="entry name" value="PYP-like sensor domain (PAS domain)"/>
    <property type="match status" value="1"/>
</dbReference>
<dbReference type="PRINTS" id="PR00344">
    <property type="entry name" value="BCTRLSENSOR"/>
</dbReference>
<dbReference type="InterPro" id="IPR029016">
    <property type="entry name" value="GAF-like_dom_sf"/>
</dbReference>
<dbReference type="SMART" id="SM00091">
    <property type="entry name" value="PAS"/>
    <property type="match status" value="1"/>
</dbReference>
<dbReference type="GO" id="GO:0007234">
    <property type="term" value="P:osmosensory signaling via phosphorelay pathway"/>
    <property type="evidence" value="ECO:0007669"/>
    <property type="project" value="TreeGrafter"/>
</dbReference>
<dbReference type="EMBL" id="FZNR01000021">
    <property type="protein sequence ID" value="SNS69684.1"/>
    <property type="molecule type" value="Genomic_DNA"/>
</dbReference>
<evidence type="ECO:0000256" key="10">
    <source>
        <dbReference type="ARBA" id="ARBA00022840"/>
    </source>
</evidence>
<dbReference type="Gene3D" id="3.30.450.20">
    <property type="entry name" value="PAS domain"/>
    <property type="match status" value="1"/>
</dbReference>
<dbReference type="InterPro" id="IPR035965">
    <property type="entry name" value="PAS-like_dom_sf"/>
</dbReference>
<dbReference type="InterPro" id="IPR003018">
    <property type="entry name" value="GAF"/>
</dbReference>
<evidence type="ECO:0000256" key="3">
    <source>
        <dbReference type="ARBA" id="ARBA00004236"/>
    </source>
</evidence>
<evidence type="ECO:0000256" key="9">
    <source>
        <dbReference type="ARBA" id="ARBA00022777"/>
    </source>
</evidence>
<keyword evidence="10" id="KW-0067">ATP-binding</keyword>
<comment type="subcellular location">
    <subcellularLocation>
        <location evidence="3">Cell membrane</location>
    </subcellularLocation>
    <subcellularLocation>
        <location evidence="2">Membrane</location>
        <topology evidence="2">Multi-pass membrane protein</topology>
    </subcellularLocation>
</comment>
<evidence type="ECO:0000256" key="2">
    <source>
        <dbReference type="ARBA" id="ARBA00004141"/>
    </source>
</evidence>
<evidence type="ECO:0000313" key="17">
    <source>
        <dbReference type="EMBL" id="SNS69684.1"/>
    </source>
</evidence>
<keyword evidence="7" id="KW-0812">Transmembrane</keyword>
<dbReference type="InterPro" id="IPR000014">
    <property type="entry name" value="PAS"/>
</dbReference>
<dbReference type="OrthoDB" id="3273043at2"/>
<dbReference type="Pfam" id="PF00512">
    <property type="entry name" value="HisKA"/>
    <property type="match status" value="1"/>
</dbReference>
<dbReference type="RefSeq" id="WP_089297772.1">
    <property type="nucleotide sequence ID" value="NZ_BOMU01000098.1"/>
</dbReference>
<dbReference type="InterPro" id="IPR013656">
    <property type="entry name" value="PAS_4"/>
</dbReference>
<keyword evidence="8" id="KW-0547">Nucleotide-binding</keyword>
<dbReference type="Gene3D" id="3.30.565.10">
    <property type="entry name" value="Histidine kinase-like ATPase, C-terminal domain"/>
    <property type="match status" value="1"/>
</dbReference>
<name>A0A239GNN4_9ACTN</name>
<dbReference type="PROSITE" id="PS50109">
    <property type="entry name" value="HIS_KIN"/>
    <property type="match status" value="1"/>
</dbReference>
<dbReference type="SUPFAM" id="SSF55874">
    <property type="entry name" value="ATPase domain of HSP90 chaperone/DNA topoisomerase II/histidine kinase"/>
    <property type="match status" value="1"/>
</dbReference>
<evidence type="ECO:0000256" key="11">
    <source>
        <dbReference type="ARBA" id="ARBA00022989"/>
    </source>
</evidence>
<feature type="domain" description="PAS" evidence="16">
    <location>
        <begin position="9"/>
        <end position="47"/>
    </location>
</feature>
<dbReference type="InterPro" id="IPR036097">
    <property type="entry name" value="HisK_dim/P_sf"/>
</dbReference>
<evidence type="ECO:0000313" key="18">
    <source>
        <dbReference type="Proteomes" id="UP000198415"/>
    </source>
</evidence>
<dbReference type="GO" id="GO:0005886">
    <property type="term" value="C:plasma membrane"/>
    <property type="evidence" value="ECO:0007669"/>
    <property type="project" value="UniProtKB-SubCell"/>
</dbReference>
<dbReference type="InterPro" id="IPR004358">
    <property type="entry name" value="Sig_transdc_His_kin-like_C"/>
</dbReference>
<keyword evidence="11" id="KW-1133">Transmembrane helix</keyword>
<dbReference type="SUPFAM" id="SSF55781">
    <property type="entry name" value="GAF domain-like"/>
    <property type="match status" value="1"/>
</dbReference>
<dbReference type="Gene3D" id="1.10.287.130">
    <property type="match status" value="1"/>
</dbReference>
<evidence type="ECO:0000259" key="16">
    <source>
        <dbReference type="PROSITE" id="PS50112"/>
    </source>
</evidence>
<evidence type="ECO:0000259" key="15">
    <source>
        <dbReference type="PROSITE" id="PS50109"/>
    </source>
</evidence>
<dbReference type="InterPro" id="IPR005467">
    <property type="entry name" value="His_kinase_dom"/>
</dbReference>
<dbReference type="Pfam" id="PF08448">
    <property type="entry name" value="PAS_4"/>
    <property type="match status" value="1"/>
</dbReference>